<dbReference type="InterPro" id="IPR019148">
    <property type="entry name" value="Nuclear_protein_DGCR14_ESS-2"/>
</dbReference>
<evidence type="ECO:0000313" key="5">
    <source>
        <dbReference type="Proteomes" id="UP000694925"/>
    </source>
</evidence>
<feature type="compositionally biased region" description="Polar residues" evidence="4">
    <location>
        <begin position="118"/>
        <end position="131"/>
    </location>
</feature>
<dbReference type="KEGG" id="ccal:108624407"/>
<accession>A0AAJ7S033</accession>
<dbReference type="GO" id="GO:0071013">
    <property type="term" value="C:catalytic step 2 spliceosome"/>
    <property type="evidence" value="ECO:0007669"/>
    <property type="project" value="TreeGrafter"/>
</dbReference>
<dbReference type="PANTHER" id="PTHR12940">
    <property type="entry name" value="ES-2 PROTEIN - RELATED"/>
    <property type="match status" value="1"/>
</dbReference>
<evidence type="ECO:0000313" key="6">
    <source>
        <dbReference type="RefSeq" id="XP_026668954.1"/>
    </source>
</evidence>
<dbReference type="PANTHER" id="PTHR12940:SF0">
    <property type="entry name" value="SPLICING FACTOR ESS-2 HOMOLOG"/>
    <property type="match status" value="1"/>
</dbReference>
<feature type="compositionally biased region" description="Polar residues" evidence="4">
    <location>
        <begin position="438"/>
        <end position="459"/>
    </location>
</feature>
<dbReference type="CTD" id="109579"/>
<dbReference type="RefSeq" id="XP_026668954.1">
    <property type="nucleotide sequence ID" value="XM_026813153.1"/>
</dbReference>
<name>A0AAJ7S033_9HYME</name>
<comment type="subcellular location">
    <subcellularLocation>
        <location evidence="1">Nucleus</location>
    </subcellularLocation>
</comment>
<evidence type="ECO:0000256" key="3">
    <source>
        <dbReference type="ARBA" id="ARBA00023242"/>
    </source>
</evidence>
<evidence type="ECO:0000256" key="4">
    <source>
        <dbReference type="SAM" id="MobiDB-lite"/>
    </source>
</evidence>
<comment type="similarity">
    <text evidence="2">Belongs to the ESS2 family.</text>
</comment>
<evidence type="ECO:0000256" key="1">
    <source>
        <dbReference type="ARBA" id="ARBA00004123"/>
    </source>
</evidence>
<dbReference type="GeneID" id="108624407"/>
<feature type="region of interest" description="Disordered" evidence="4">
    <location>
        <begin position="87"/>
        <end position="135"/>
    </location>
</feature>
<evidence type="ECO:0000256" key="2">
    <source>
        <dbReference type="ARBA" id="ARBA00009072"/>
    </source>
</evidence>
<proteinExistence type="inferred from homology"/>
<gene>
    <name evidence="6" type="primary">LOC108624407</name>
</gene>
<organism evidence="5 6">
    <name type="scientific">Ceratina calcarata</name>
    <dbReference type="NCBI Taxonomy" id="156304"/>
    <lineage>
        <taxon>Eukaryota</taxon>
        <taxon>Metazoa</taxon>
        <taxon>Ecdysozoa</taxon>
        <taxon>Arthropoda</taxon>
        <taxon>Hexapoda</taxon>
        <taxon>Insecta</taxon>
        <taxon>Pterygota</taxon>
        <taxon>Neoptera</taxon>
        <taxon>Endopterygota</taxon>
        <taxon>Hymenoptera</taxon>
        <taxon>Apocrita</taxon>
        <taxon>Aculeata</taxon>
        <taxon>Apoidea</taxon>
        <taxon>Anthophila</taxon>
        <taxon>Apidae</taxon>
        <taxon>Ceratina</taxon>
        <taxon>Zadontomerus</taxon>
    </lineage>
</organism>
<dbReference type="Pfam" id="PF09751">
    <property type="entry name" value="Es2"/>
    <property type="match status" value="1"/>
</dbReference>
<dbReference type="Proteomes" id="UP000694925">
    <property type="component" value="Unplaced"/>
</dbReference>
<protein>
    <submittedName>
        <fullName evidence="6">Uncharacterized protein LOC108624407</fullName>
    </submittedName>
</protein>
<sequence>MDSPGLQALEVAKNMKDLSVFKKPTGVVKRQRKVQPKILDEDTYIKRMGEIIQKDFFPHLDKLQAQNQYLDALEQNDVKRMRELYEKYSSGRPTTERPASPATFETPLNKTEQDDEQFNASKLTKESSVNASIKDKDKSEITTGLDAYLSTHTSEDNASFEEMMVETEKRLKLKFAWLYEAEENSKLALTNDESSDKLAIENGNKKSNQLDSWSYRNKNYIMYVPDGVELTPDEKIDLAKKKQIVVHENTRLRTNPFNEQQNKETINELAKSQSKANDGKIGVDGKEIVRNPTPRVNGFSFVATPSPRPGECESPLMTWGQIEGTPFRLDGGDTPLLRSNQGPSFRMAEPPKREQLALQLAEKAGERHRDRKNKALEAARKSLATPSPRSTIDRLSTMSPAARRLATQKLRIASTPSPRRIQSLRTPSIGIRTPGTPRINTPKSESLGSQENSTRSQGPVLTDNLLNLPLQRQRAADFFNKCTRQKWMILIDMKSSTLSTLFVVATACTLIVQIQSQCATCGGLGQETLLSSGSNPCSCTDVVVQAAKLPKPMYYVSPQEIKDAATANTMIVSTDTSSQPDYSNSQNTGSVIITDNTEPSAYSSITTTTYKKGCGCRGNSQNAYSDSTVQSESASIILTDGGSSDSSSGIVLNDSDFLDSSGSIVLSDGASPGSSGATVTYAADVSYTDNLGDAQNVETVDVEDTITTTTNFNGNIVPKFSPIGDLCYPLPVEPLSGKIIEPKIKTKGQKVIVTPAYPGKYVCCPRSVPYEICINTATGEMKTQTLVSDSSDASASSSIVYGATGNNGISGLFGGSRTGSFGSLSSGTFGTSESGAFGGSNINSYSSFTGANSGMYNLPLVLNSANGQQQYAKMTMSSTSADCFDDIAGETSVDYSSVYPALPADAVSLTLAYKNLRGPNVIYKKGKQFVPEDKLSFGHRTVPADVKIESRIPDIAEEKLVTVDKPVVELRLTPPRTIVLGSYDEQEEAKLAELEAIERETLTQEDQMADSLITYKELGYAPVGVNYAQPMRYNQGIINGRLEDSAEEPCGPLGPPLPGYVPGSVVVQEDFVDGGLSSSVIGDIDSTLEIQRPCA</sequence>
<keyword evidence="3" id="KW-0539">Nucleus</keyword>
<reference evidence="6" key="1">
    <citation type="submission" date="2025-08" db="UniProtKB">
        <authorList>
            <consortium name="RefSeq"/>
        </authorList>
    </citation>
    <scope>IDENTIFICATION</scope>
    <source>
        <tissue evidence="6">Whole body</tissue>
    </source>
</reference>
<feature type="region of interest" description="Disordered" evidence="4">
    <location>
        <begin position="427"/>
        <end position="460"/>
    </location>
</feature>
<dbReference type="AlphaFoldDB" id="A0AAJ7S033"/>
<keyword evidence="5" id="KW-1185">Reference proteome</keyword>